<dbReference type="Proteomes" id="UP001162318">
    <property type="component" value="Unassembled WGS sequence"/>
</dbReference>
<proteinExistence type="predicted"/>
<dbReference type="RefSeq" id="WP_239556198.1">
    <property type="nucleotide sequence ID" value="NZ_JAOCKX010000075.1"/>
</dbReference>
<dbReference type="AlphaFoldDB" id="A0AA43BE09"/>
<evidence type="ECO:0000259" key="1">
    <source>
        <dbReference type="Pfam" id="PF13474"/>
    </source>
</evidence>
<sequence length="211" mass="22884">MHAMVLNAVGQPLVWTELPDRRRHLKVCAPDNYKGSWGAPSCMAASTIWHFEGGNMILAFRVAMATALAMPIAVAAQPASRFADTKAVEAVLSQYKAAIEKLDAKGTERLFAADSQIFETGGSEGTYATYLAHHLGPELAAFKSFTFSDYKVKVRFEGPVALATETYRYRIEPKNGAVAERIGVATSVLTRSGSSWKIISMHSSARKPKGS</sequence>
<gene>
    <name evidence="2" type="ORF">N5J77_27565</name>
</gene>
<evidence type="ECO:0000313" key="2">
    <source>
        <dbReference type="EMBL" id="MDH2134895.1"/>
    </source>
</evidence>
<comment type="caution">
    <text evidence="2">The sequence shown here is derived from an EMBL/GenBank/DDBJ whole genome shotgun (WGS) entry which is preliminary data.</text>
</comment>
<dbReference type="SUPFAM" id="SSF54427">
    <property type="entry name" value="NTF2-like"/>
    <property type="match status" value="1"/>
</dbReference>
<accession>A0AA43BE09</accession>
<dbReference type="Gene3D" id="3.10.450.50">
    <property type="match status" value="1"/>
</dbReference>
<dbReference type="InterPro" id="IPR037401">
    <property type="entry name" value="SnoaL-like"/>
</dbReference>
<evidence type="ECO:0000313" key="3">
    <source>
        <dbReference type="Proteomes" id="UP001162318"/>
    </source>
</evidence>
<dbReference type="EMBL" id="JAOCKX010000075">
    <property type="protein sequence ID" value="MDH2134895.1"/>
    <property type="molecule type" value="Genomic_DNA"/>
</dbReference>
<name>A0AA43BE09_SPHYA</name>
<dbReference type="InterPro" id="IPR032710">
    <property type="entry name" value="NTF2-like_dom_sf"/>
</dbReference>
<protein>
    <submittedName>
        <fullName evidence="2">Nuclear transport factor 2 family protein</fullName>
    </submittedName>
</protein>
<feature type="domain" description="SnoaL-like" evidence="1">
    <location>
        <begin position="88"/>
        <end position="205"/>
    </location>
</feature>
<dbReference type="Pfam" id="PF13474">
    <property type="entry name" value="SnoaL_3"/>
    <property type="match status" value="1"/>
</dbReference>
<reference evidence="2" key="1">
    <citation type="submission" date="2022-09" db="EMBL/GenBank/DDBJ databases">
        <title>Intensive care unit water sources are persistently colonized with multi-drug resistant bacteria and are the site of extensive horizontal gene transfer of antibiotic resistance genes.</title>
        <authorList>
            <person name="Diorio-Toth L."/>
        </authorList>
    </citation>
    <scope>NUCLEOTIDE SEQUENCE</scope>
    <source>
        <strain evidence="2">GD03659</strain>
    </source>
</reference>
<organism evidence="2 3">
    <name type="scientific">Sphingobium yanoikuyae</name>
    <name type="common">Sphingomonas yanoikuyae</name>
    <dbReference type="NCBI Taxonomy" id="13690"/>
    <lineage>
        <taxon>Bacteria</taxon>
        <taxon>Pseudomonadati</taxon>
        <taxon>Pseudomonadota</taxon>
        <taxon>Alphaproteobacteria</taxon>
        <taxon>Sphingomonadales</taxon>
        <taxon>Sphingomonadaceae</taxon>
        <taxon>Sphingobium</taxon>
    </lineage>
</organism>